<name>A0A2L0HEU0_RHIFR</name>
<sequence>MTNLSDAAFRTAFRRFPMRFIAPVWFNMTHVVNMKNGAPIFAHLQPIDYT</sequence>
<keyword evidence="1" id="KW-0614">Plasmid</keyword>
<evidence type="ECO:0000313" key="1">
    <source>
        <dbReference type="EMBL" id="AUX79985.1"/>
    </source>
</evidence>
<proteinExistence type="predicted"/>
<dbReference type="AlphaFoldDB" id="A0A2L0HEU0"/>
<evidence type="ECO:0000313" key="2">
    <source>
        <dbReference type="Proteomes" id="UP000239340"/>
    </source>
</evidence>
<protein>
    <submittedName>
        <fullName evidence="1">Uncharacterized protein</fullName>
    </submittedName>
</protein>
<reference evidence="1 2" key="1">
    <citation type="submission" date="2017-10" db="EMBL/GenBank/DDBJ databases">
        <title>Analysis of the genome sequences of Rhizobium populations associated to common bean (phaseolus vulgaris).</title>
        <authorList>
            <person name="Bustos P."/>
            <person name="Santamaria R.I."/>
            <person name="Miranda-Sanchez F."/>
            <person name="Perez-Carrascal O."/>
            <person name="Juarez S."/>
            <person name="Lozano L."/>
            <person name="Martinez-Flores I."/>
            <person name="Vinuesa P."/>
            <person name="Martinez-Romero E."/>
            <person name="Cevallos M.A."/>
            <person name="Romero D."/>
            <person name="Davila G."/>
            <person name="Gonzalez V."/>
        </authorList>
    </citation>
    <scope>NUCLEOTIDE SEQUENCE [LARGE SCALE GENOMIC DNA]</scope>
    <source>
        <strain evidence="1 2">NXT3</strain>
        <plasmid evidence="2">Plasmid psfrenxt3c</plasmid>
    </source>
</reference>
<gene>
    <name evidence="1" type="ORF">NXT3_PC00825</name>
</gene>
<geneLocation type="plasmid" evidence="2">
    <name>psfrenxt3c</name>
</geneLocation>
<dbReference type="EMBL" id="CP024310">
    <property type="protein sequence ID" value="AUX79985.1"/>
    <property type="molecule type" value="Genomic_DNA"/>
</dbReference>
<organism evidence="1 2">
    <name type="scientific">Rhizobium fredii</name>
    <name type="common">Sinorhizobium fredii</name>
    <dbReference type="NCBI Taxonomy" id="380"/>
    <lineage>
        <taxon>Bacteria</taxon>
        <taxon>Pseudomonadati</taxon>
        <taxon>Pseudomonadota</taxon>
        <taxon>Alphaproteobacteria</taxon>
        <taxon>Hyphomicrobiales</taxon>
        <taxon>Rhizobiaceae</taxon>
        <taxon>Sinorhizobium/Ensifer group</taxon>
        <taxon>Sinorhizobium</taxon>
    </lineage>
</organism>
<dbReference type="Proteomes" id="UP000239340">
    <property type="component" value="Plasmid pSfreNXT3c"/>
</dbReference>
<accession>A0A2L0HEU0</accession>